<comment type="subcellular location">
    <subcellularLocation>
        <location evidence="1">Membrane</location>
        <topology evidence="1">Multi-pass membrane protein</topology>
    </subcellularLocation>
</comment>
<evidence type="ECO:0000259" key="6">
    <source>
        <dbReference type="Pfam" id="PF03151"/>
    </source>
</evidence>
<organism evidence="7 8">
    <name type="scientific">Pseudolycoriella hygida</name>
    <dbReference type="NCBI Taxonomy" id="35572"/>
    <lineage>
        <taxon>Eukaryota</taxon>
        <taxon>Metazoa</taxon>
        <taxon>Ecdysozoa</taxon>
        <taxon>Arthropoda</taxon>
        <taxon>Hexapoda</taxon>
        <taxon>Insecta</taxon>
        <taxon>Pterygota</taxon>
        <taxon>Neoptera</taxon>
        <taxon>Endopterygota</taxon>
        <taxon>Diptera</taxon>
        <taxon>Nematocera</taxon>
        <taxon>Sciaroidea</taxon>
        <taxon>Sciaridae</taxon>
        <taxon>Pseudolycoriella</taxon>
    </lineage>
</organism>
<keyword evidence="3 5" id="KW-1133">Transmembrane helix</keyword>
<feature type="transmembrane region" description="Helical" evidence="5">
    <location>
        <begin position="174"/>
        <end position="192"/>
    </location>
</feature>
<keyword evidence="2 5" id="KW-0812">Transmembrane</keyword>
<evidence type="ECO:0000256" key="2">
    <source>
        <dbReference type="ARBA" id="ARBA00022692"/>
    </source>
</evidence>
<feature type="transmembrane region" description="Helical" evidence="5">
    <location>
        <begin position="14"/>
        <end position="33"/>
    </location>
</feature>
<dbReference type="InterPro" id="IPR004853">
    <property type="entry name" value="Sugar_P_trans_dom"/>
</dbReference>
<feature type="transmembrane region" description="Helical" evidence="5">
    <location>
        <begin position="146"/>
        <end position="162"/>
    </location>
</feature>
<comment type="caution">
    <text evidence="7">The sequence shown here is derived from an EMBL/GenBank/DDBJ whole genome shotgun (WGS) entry which is preliminary data.</text>
</comment>
<keyword evidence="4 5" id="KW-0472">Membrane</keyword>
<feature type="domain" description="Sugar phosphate transporter" evidence="6">
    <location>
        <begin position="16"/>
        <end position="282"/>
    </location>
</feature>
<dbReference type="Pfam" id="PF03151">
    <property type="entry name" value="TPT"/>
    <property type="match status" value="1"/>
</dbReference>
<protein>
    <submittedName>
        <fullName evidence="7">GDP-fucose transporter 1</fullName>
    </submittedName>
</protein>
<keyword evidence="8" id="KW-1185">Reference proteome</keyword>
<dbReference type="Proteomes" id="UP001151699">
    <property type="component" value="Chromosome X"/>
</dbReference>
<dbReference type="AlphaFoldDB" id="A0A9Q0MUG8"/>
<feature type="transmembrane region" description="Helical" evidence="5">
    <location>
        <begin position="242"/>
        <end position="263"/>
    </location>
</feature>
<dbReference type="OrthoDB" id="5547497at2759"/>
<dbReference type="PANTHER" id="PTHR11132">
    <property type="entry name" value="SOLUTE CARRIER FAMILY 35"/>
    <property type="match status" value="1"/>
</dbReference>
<feature type="non-terminal residue" evidence="7">
    <location>
        <position position="1"/>
    </location>
</feature>
<evidence type="ECO:0000256" key="5">
    <source>
        <dbReference type="SAM" id="Phobius"/>
    </source>
</evidence>
<dbReference type="SUPFAM" id="SSF103481">
    <property type="entry name" value="Multidrug resistance efflux transporter EmrE"/>
    <property type="match status" value="1"/>
</dbReference>
<feature type="transmembrane region" description="Helical" evidence="5">
    <location>
        <begin position="94"/>
        <end position="115"/>
    </location>
</feature>
<evidence type="ECO:0000313" key="8">
    <source>
        <dbReference type="Proteomes" id="UP001151699"/>
    </source>
</evidence>
<evidence type="ECO:0000256" key="4">
    <source>
        <dbReference type="ARBA" id="ARBA00023136"/>
    </source>
</evidence>
<dbReference type="EMBL" id="WJQU01000003">
    <property type="protein sequence ID" value="KAJ6638198.1"/>
    <property type="molecule type" value="Genomic_DNA"/>
</dbReference>
<feature type="transmembrane region" description="Helical" evidence="5">
    <location>
        <begin position="121"/>
        <end position="139"/>
    </location>
</feature>
<dbReference type="InterPro" id="IPR050186">
    <property type="entry name" value="TPT_transporter"/>
</dbReference>
<proteinExistence type="predicted"/>
<feature type="transmembrane region" description="Helical" evidence="5">
    <location>
        <begin position="53"/>
        <end position="73"/>
    </location>
</feature>
<accession>A0A9Q0MUG8</accession>
<evidence type="ECO:0000256" key="1">
    <source>
        <dbReference type="ARBA" id="ARBA00004141"/>
    </source>
</evidence>
<sequence length="511" mass="58373">MYTRLHPENLLSKYIRIVLVVAAYWITSIVTVFVNKALLSSEEVNLDAPLFVTWFQCVVSAAICFVMSKLSQLCPSVVSFPKGNPMDMETFKNVLPLSVLFTTMIATNNLCLKYVGVAFYYIGRSLTTVFNLIFSYILLGEKASMHSVLCCALIVGGFWLGVDQESVTDSFSLVGTIFGVIGSLSLSLFSIYTKKTLPHVNQEVWLISYYNNVYSCFLFIPMMLYTGELKTVAHYIHLFEPWFWTALLVGGICGFAIGFMTSLQIKVTSPLTHNISGTAKRLYLNLLRDIKTHEKYCDALICEKYSTILHGSVERLFDGIHYYVVLFMKGMCEKFERSVNKIFEKSSEVDPTNPLKSSINKYMIELLEAGIKGLEFAHRTLQRIHEEFVESTDIMADIYDEMLPYFTQNYVNQPKDEAEAEQQLNVARATNFFDNIRFLIYRVGFQVADIRDRVLEEMTLLKTFNTDQMNFDGAFLANEADQFNSQVFPQLAVLEAQAEEYRLDKCLLVER</sequence>
<dbReference type="InterPro" id="IPR037185">
    <property type="entry name" value="EmrE-like"/>
</dbReference>
<name>A0A9Q0MUG8_9DIPT</name>
<gene>
    <name evidence="7" type="primary">nac</name>
    <name evidence="7" type="ORF">Bhyg_10931</name>
</gene>
<evidence type="ECO:0000313" key="7">
    <source>
        <dbReference type="EMBL" id="KAJ6638198.1"/>
    </source>
</evidence>
<feature type="transmembrane region" description="Helical" evidence="5">
    <location>
        <begin position="204"/>
        <end position="222"/>
    </location>
</feature>
<evidence type="ECO:0000256" key="3">
    <source>
        <dbReference type="ARBA" id="ARBA00022989"/>
    </source>
</evidence>
<dbReference type="GO" id="GO:0016020">
    <property type="term" value="C:membrane"/>
    <property type="evidence" value="ECO:0007669"/>
    <property type="project" value="UniProtKB-SubCell"/>
</dbReference>
<reference evidence="7" key="1">
    <citation type="submission" date="2022-07" db="EMBL/GenBank/DDBJ databases">
        <authorList>
            <person name="Trinca V."/>
            <person name="Uliana J.V.C."/>
            <person name="Torres T.T."/>
            <person name="Ward R.J."/>
            <person name="Monesi N."/>
        </authorList>
    </citation>
    <scope>NUCLEOTIDE SEQUENCE</scope>
    <source>
        <strain evidence="7">HSMRA1968</strain>
        <tissue evidence="7">Whole embryos</tissue>
    </source>
</reference>